<evidence type="ECO:0000256" key="1">
    <source>
        <dbReference type="SAM" id="MobiDB-lite"/>
    </source>
</evidence>
<name>A0AAV4RTT5_CAEEX</name>
<organism evidence="2 3">
    <name type="scientific">Caerostris extrusa</name>
    <name type="common">Bark spider</name>
    <name type="synonym">Caerostris bankana</name>
    <dbReference type="NCBI Taxonomy" id="172846"/>
    <lineage>
        <taxon>Eukaryota</taxon>
        <taxon>Metazoa</taxon>
        <taxon>Ecdysozoa</taxon>
        <taxon>Arthropoda</taxon>
        <taxon>Chelicerata</taxon>
        <taxon>Arachnida</taxon>
        <taxon>Araneae</taxon>
        <taxon>Araneomorphae</taxon>
        <taxon>Entelegynae</taxon>
        <taxon>Araneoidea</taxon>
        <taxon>Araneidae</taxon>
        <taxon>Caerostris</taxon>
    </lineage>
</organism>
<accession>A0AAV4RTT5</accession>
<reference evidence="2 3" key="1">
    <citation type="submission" date="2021-06" db="EMBL/GenBank/DDBJ databases">
        <title>Caerostris extrusa draft genome.</title>
        <authorList>
            <person name="Kono N."/>
            <person name="Arakawa K."/>
        </authorList>
    </citation>
    <scope>NUCLEOTIDE SEQUENCE [LARGE SCALE GENOMIC DNA]</scope>
</reference>
<evidence type="ECO:0000313" key="2">
    <source>
        <dbReference type="EMBL" id="GIY24114.1"/>
    </source>
</evidence>
<feature type="region of interest" description="Disordered" evidence="1">
    <location>
        <begin position="68"/>
        <end position="89"/>
    </location>
</feature>
<dbReference type="Proteomes" id="UP001054945">
    <property type="component" value="Unassembled WGS sequence"/>
</dbReference>
<keyword evidence="3" id="KW-1185">Reference proteome</keyword>
<dbReference type="AlphaFoldDB" id="A0AAV4RTT5"/>
<protein>
    <submittedName>
        <fullName evidence="2">Uncharacterized protein</fullName>
    </submittedName>
</protein>
<feature type="compositionally biased region" description="Acidic residues" evidence="1">
    <location>
        <begin position="14"/>
        <end position="30"/>
    </location>
</feature>
<evidence type="ECO:0000313" key="3">
    <source>
        <dbReference type="Proteomes" id="UP001054945"/>
    </source>
</evidence>
<feature type="compositionally biased region" description="Basic and acidic residues" evidence="1">
    <location>
        <begin position="80"/>
        <end position="89"/>
    </location>
</feature>
<comment type="caution">
    <text evidence="2">The sequence shown here is derived from an EMBL/GenBank/DDBJ whole genome shotgun (WGS) entry which is preliminary data.</text>
</comment>
<feature type="compositionally biased region" description="Polar residues" evidence="1">
    <location>
        <begin position="68"/>
        <end position="77"/>
    </location>
</feature>
<feature type="region of interest" description="Disordered" evidence="1">
    <location>
        <begin position="1"/>
        <end position="32"/>
    </location>
</feature>
<dbReference type="EMBL" id="BPLR01008353">
    <property type="protein sequence ID" value="GIY24114.1"/>
    <property type="molecule type" value="Genomic_DNA"/>
</dbReference>
<gene>
    <name evidence="2" type="ORF">CEXT_446891</name>
</gene>
<proteinExistence type="predicted"/>
<sequence>MWSPHGSVNKFSDDEVSSADEADIDEEEDAGNERVKVLVKRKLNHLERTRADDGCTTDNVVTQQTPLCGTISSTSDDTPLIDREVKPAS</sequence>